<name>A0ABW7IVN2_9VIBR</name>
<dbReference type="InterPro" id="IPR016148">
    <property type="entry name" value="Pili_assmbl_chaperone_C"/>
</dbReference>
<feature type="signal peptide" evidence="6">
    <location>
        <begin position="1"/>
        <end position="18"/>
    </location>
</feature>
<evidence type="ECO:0000259" key="7">
    <source>
        <dbReference type="Pfam" id="PF00345"/>
    </source>
</evidence>
<organism evidence="9 10">
    <name type="scientific">Vibrio rumoiensis</name>
    <dbReference type="NCBI Taxonomy" id="76258"/>
    <lineage>
        <taxon>Bacteria</taxon>
        <taxon>Pseudomonadati</taxon>
        <taxon>Pseudomonadota</taxon>
        <taxon>Gammaproteobacteria</taxon>
        <taxon>Vibrionales</taxon>
        <taxon>Vibrionaceae</taxon>
        <taxon>Vibrio</taxon>
    </lineage>
</organism>
<dbReference type="InterPro" id="IPR008962">
    <property type="entry name" value="PapD-like_sf"/>
</dbReference>
<evidence type="ECO:0000256" key="1">
    <source>
        <dbReference type="ARBA" id="ARBA00004418"/>
    </source>
</evidence>
<accession>A0ABW7IVN2</accession>
<keyword evidence="5" id="KW-0143">Chaperone</keyword>
<comment type="subcellular location">
    <subcellularLocation>
        <location evidence="1">Periplasm</location>
    </subcellularLocation>
</comment>
<sequence length="231" mass="26450">MFKFFVLFLSFFSLCVNASVVLNTTRVIYYEKDKEVSVSLTNKGSKPVLIQSWIDDGDAKKSIEDISVPFVLTPPINRIDSGKGQTLRIINIEPLDKGKETMFWLNVLEIPAIDPSMKGKNYMQMAFRTRVKLFYRPSGLTGFSEEVLEDLDFVFSRNEVKIYNPSPYHLNISDVKLYVEDKVYTSDGIMIAPRDDMEFIFEGVSNIPKKAKVVVDYINDFGAIKSFEKTF</sequence>
<dbReference type="PANTHER" id="PTHR30251">
    <property type="entry name" value="PILUS ASSEMBLY CHAPERONE"/>
    <property type="match status" value="1"/>
</dbReference>
<evidence type="ECO:0000256" key="3">
    <source>
        <dbReference type="ARBA" id="ARBA00022729"/>
    </source>
</evidence>
<comment type="caution">
    <text evidence="9">The sequence shown here is derived from an EMBL/GenBank/DDBJ whole genome shotgun (WGS) entry which is preliminary data.</text>
</comment>
<evidence type="ECO:0000256" key="4">
    <source>
        <dbReference type="ARBA" id="ARBA00022764"/>
    </source>
</evidence>
<dbReference type="RefSeq" id="WP_394607745.1">
    <property type="nucleotide sequence ID" value="NZ_JBIHSN010000002.1"/>
</dbReference>
<dbReference type="SUPFAM" id="SSF49584">
    <property type="entry name" value="Periplasmic chaperone C-domain"/>
    <property type="match status" value="1"/>
</dbReference>
<dbReference type="PANTHER" id="PTHR30251:SF2">
    <property type="entry name" value="FIMBRIAL CHAPERONE YADV-RELATED"/>
    <property type="match status" value="1"/>
</dbReference>
<dbReference type="SUPFAM" id="SSF49354">
    <property type="entry name" value="PapD-like"/>
    <property type="match status" value="1"/>
</dbReference>
<evidence type="ECO:0000313" key="9">
    <source>
        <dbReference type="EMBL" id="MFH0265619.1"/>
    </source>
</evidence>
<dbReference type="Pfam" id="PF00345">
    <property type="entry name" value="PapD_N"/>
    <property type="match status" value="1"/>
</dbReference>
<dbReference type="InterPro" id="IPR050643">
    <property type="entry name" value="Periplasmic_pilus_chap"/>
</dbReference>
<dbReference type="PRINTS" id="PR00969">
    <property type="entry name" value="CHAPERONPILI"/>
</dbReference>
<evidence type="ECO:0000256" key="2">
    <source>
        <dbReference type="ARBA" id="ARBA00007399"/>
    </source>
</evidence>
<evidence type="ECO:0000256" key="5">
    <source>
        <dbReference type="ARBA" id="ARBA00023186"/>
    </source>
</evidence>
<dbReference type="Pfam" id="PF02753">
    <property type="entry name" value="PapD_C"/>
    <property type="match status" value="1"/>
</dbReference>
<evidence type="ECO:0000256" key="6">
    <source>
        <dbReference type="SAM" id="SignalP"/>
    </source>
</evidence>
<dbReference type="Gene3D" id="2.60.40.10">
    <property type="entry name" value="Immunoglobulins"/>
    <property type="match status" value="2"/>
</dbReference>
<gene>
    <name evidence="9" type="ORF">ACGRQ9_08970</name>
</gene>
<evidence type="ECO:0000313" key="10">
    <source>
        <dbReference type="Proteomes" id="UP001607151"/>
    </source>
</evidence>
<dbReference type="EMBL" id="JBIHSN010000002">
    <property type="protein sequence ID" value="MFH0265619.1"/>
    <property type="molecule type" value="Genomic_DNA"/>
</dbReference>
<dbReference type="InterPro" id="IPR016147">
    <property type="entry name" value="Pili_assmbl_chaperone_N"/>
</dbReference>
<protein>
    <submittedName>
        <fullName evidence="9">Molecular chaperone</fullName>
    </submittedName>
</protein>
<feature type="domain" description="Pili assembly chaperone N-terminal" evidence="7">
    <location>
        <begin position="19"/>
        <end position="140"/>
    </location>
</feature>
<keyword evidence="4" id="KW-0574">Periplasm</keyword>
<dbReference type="InterPro" id="IPR001829">
    <property type="entry name" value="Pili_assmbl_chaperone_bac"/>
</dbReference>
<dbReference type="InterPro" id="IPR036316">
    <property type="entry name" value="Pili_assmbl_chap_C_dom_sf"/>
</dbReference>
<keyword evidence="3 6" id="KW-0732">Signal</keyword>
<dbReference type="InterPro" id="IPR013783">
    <property type="entry name" value="Ig-like_fold"/>
</dbReference>
<comment type="similarity">
    <text evidence="2">Belongs to the periplasmic pilus chaperone family.</text>
</comment>
<dbReference type="Proteomes" id="UP001607151">
    <property type="component" value="Unassembled WGS sequence"/>
</dbReference>
<feature type="chain" id="PRO_5046716593" evidence="6">
    <location>
        <begin position="19"/>
        <end position="231"/>
    </location>
</feature>
<keyword evidence="10" id="KW-1185">Reference proteome</keyword>
<feature type="domain" description="Pili assembly chaperone C-terminal" evidence="8">
    <location>
        <begin position="164"/>
        <end position="224"/>
    </location>
</feature>
<reference evidence="9 10" key="1">
    <citation type="submission" date="2024-10" db="EMBL/GenBank/DDBJ databases">
        <authorList>
            <person name="Yibar A."/>
            <person name="Saticioglu I.B."/>
            <person name="Duman M."/>
            <person name="Ajmi N."/>
            <person name="Gurler F."/>
            <person name="Ay H."/>
            <person name="Onuk E."/>
            <person name="Guler S."/>
            <person name="Romalde J.L."/>
        </authorList>
    </citation>
    <scope>NUCLEOTIDE SEQUENCE [LARGE SCALE GENOMIC DNA]</scope>
    <source>
        <strain evidence="9 10">14-MA-B</strain>
    </source>
</reference>
<evidence type="ECO:0000259" key="8">
    <source>
        <dbReference type="Pfam" id="PF02753"/>
    </source>
</evidence>
<proteinExistence type="inferred from homology"/>